<feature type="domain" description="RING-type" evidence="5">
    <location>
        <begin position="38"/>
        <end position="73"/>
    </location>
</feature>
<dbReference type="InterPro" id="IPR013083">
    <property type="entry name" value="Znf_RING/FYVE/PHD"/>
</dbReference>
<sequence length="160" mass="18317">MLEQLDISNIGQIKITYYENLQLCQKRDTKTIPDYMLCKICYKEEMKVVLIPCGHVVTCIQCALTLEQCAVCRQPLDMVMKIHLSMDEGTVKDVRQLPCSSSECLDEQLDTMLCKVCHTKEMAAVFIPCRHVYACVECAEDMHECPVCKEGFFSTIQVYL</sequence>
<organism evidence="6 7">
    <name type="scientific">Macrosiphum euphorbiae</name>
    <name type="common">potato aphid</name>
    <dbReference type="NCBI Taxonomy" id="13131"/>
    <lineage>
        <taxon>Eukaryota</taxon>
        <taxon>Metazoa</taxon>
        <taxon>Ecdysozoa</taxon>
        <taxon>Arthropoda</taxon>
        <taxon>Hexapoda</taxon>
        <taxon>Insecta</taxon>
        <taxon>Pterygota</taxon>
        <taxon>Neoptera</taxon>
        <taxon>Paraneoptera</taxon>
        <taxon>Hemiptera</taxon>
        <taxon>Sternorrhyncha</taxon>
        <taxon>Aphidomorpha</taxon>
        <taxon>Aphidoidea</taxon>
        <taxon>Aphididae</taxon>
        <taxon>Macrosiphini</taxon>
        <taxon>Macrosiphum</taxon>
    </lineage>
</organism>
<feature type="domain" description="RING-type" evidence="5">
    <location>
        <begin position="114"/>
        <end position="149"/>
    </location>
</feature>
<dbReference type="SMART" id="SM00184">
    <property type="entry name" value="RING"/>
    <property type="match status" value="2"/>
</dbReference>
<proteinExistence type="predicted"/>
<dbReference type="InterPro" id="IPR051652">
    <property type="entry name" value="MDM2_MDM4_MUL1"/>
</dbReference>
<dbReference type="PANTHER" id="PTHR12183">
    <property type="entry name" value="MITOCHONDRIAL UBIQUITIN LIGASE ACTIVATOR OF NFKB 1"/>
    <property type="match status" value="1"/>
</dbReference>
<reference evidence="6 7" key="1">
    <citation type="submission" date="2023-01" db="EMBL/GenBank/DDBJ databases">
        <authorList>
            <person name="Whitehead M."/>
        </authorList>
    </citation>
    <scope>NUCLEOTIDE SEQUENCE [LARGE SCALE GENOMIC DNA]</scope>
</reference>
<evidence type="ECO:0000256" key="3">
    <source>
        <dbReference type="ARBA" id="ARBA00022833"/>
    </source>
</evidence>
<evidence type="ECO:0000256" key="2">
    <source>
        <dbReference type="ARBA" id="ARBA00022771"/>
    </source>
</evidence>
<keyword evidence="7" id="KW-1185">Reference proteome</keyword>
<dbReference type="PROSITE" id="PS50089">
    <property type="entry name" value="ZF_RING_2"/>
    <property type="match status" value="2"/>
</dbReference>
<evidence type="ECO:0000256" key="1">
    <source>
        <dbReference type="ARBA" id="ARBA00022723"/>
    </source>
</evidence>
<dbReference type="Proteomes" id="UP001160148">
    <property type="component" value="Unassembled WGS sequence"/>
</dbReference>
<dbReference type="Gene3D" id="3.30.40.10">
    <property type="entry name" value="Zinc/RING finger domain, C3HC4 (zinc finger)"/>
    <property type="match status" value="2"/>
</dbReference>
<dbReference type="EMBL" id="CARXXK010001085">
    <property type="protein sequence ID" value="CAI6373103.1"/>
    <property type="molecule type" value="Genomic_DNA"/>
</dbReference>
<keyword evidence="1" id="KW-0479">Metal-binding</keyword>
<keyword evidence="3" id="KW-0862">Zinc</keyword>
<dbReference type="InterPro" id="IPR001841">
    <property type="entry name" value="Znf_RING"/>
</dbReference>
<evidence type="ECO:0000259" key="5">
    <source>
        <dbReference type="PROSITE" id="PS50089"/>
    </source>
</evidence>
<dbReference type="PANTHER" id="PTHR12183:SF32">
    <property type="entry name" value="MITOCHONDRIAL E3 UBIQUITIN PROTEIN LIGASE 1"/>
    <property type="match status" value="1"/>
</dbReference>
<accession>A0AAV0XXB4</accession>
<dbReference type="GO" id="GO:0004842">
    <property type="term" value="F:ubiquitin-protein transferase activity"/>
    <property type="evidence" value="ECO:0007669"/>
    <property type="project" value="TreeGrafter"/>
</dbReference>
<dbReference type="SUPFAM" id="SSF57850">
    <property type="entry name" value="RING/U-box"/>
    <property type="match status" value="2"/>
</dbReference>
<evidence type="ECO:0000256" key="4">
    <source>
        <dbReference type="PROSITE-ProRule" id="PRU00175"/>
    </source>
</evidence>
<dbReference type="Pfam" id="PF13920">
    <property type="entry name" value="zf-C3HC4_3"/>
    <property type="match status" value="2"/>
</dbReference>
<protein>
    <recommendedName>
        <fullName evidence="5">RING-type domain-containing protein</fullName>
    </recommendedName>
</protein>
<evidence type="ECO:0000313" key="6">
    <source>
        <dbReference type="EMBL" id="CAI6373103.1"/>
    </source>
</evidence>
<name>A0AAV0XXB4_9HEMI</name>
<dbReference type="GO" id="GO:0008270">
    <property type="term" value="F:zinc ion binding"/>
    <property type="evidence" value="ECO:0007669"/>
    <property type="project" value="UniProtKB-KW"/>
</dbReference>
<gene>
    <name evidence="6" type="ORF">MEUPH1_LOCUS26896</name>
</gene>
<dbReference type="AlphaFoldDB" id="A0AAV0XXB4"/>
<dbReference type="GO" id="GO:0016567">
    <property type="term" value="P:protein ubiquitination"/>
    <property type="evidence" value="ECO:0007669"/>
    <property type="project" value="TreeGrafter"/>
</dbReference>
<evidence type="ECO:0000313" key="7">
    <source>
        <dbReference type="Proteomes" id="UP001160148"/>
    </source>
</evidence>
<comment type="caution">
    <text evidence="6">The sequence shown here is derived from an EMBL/GenBank/DDBJ whole genome shotgun (WGS) entry which is preliminary data.</text>
</comment>
<keyword evidence="2 4" id="KW-0863">Zinc-finger</keyword>